<evidence type="ECO:0000313" key="2">
    <source>
        <dbReference type="Proteomes" id="UP000241167"/>
    </source>
</evidence>
<evidence type="ECO:0000313" key="1">
    <source>
        <dbReference type="EMBL" id="PSJ36516.1"/>
    </source>
</evidence>
<dbReference type="InterPro" id="IPR038691">
    <property type="entry name" value="ComJ_sf"/>
</dbReference>
<sequence length="153" mass="17164">MMRRYEIFADYFQFYLWDAGAKPSPPTDYTQDDLVHRIKSSLHVVVIQPLRNMDVPVSLELAETAPPIDLAEFDHVAETSLDLPSGRLEIHECTGGSIDILDVAPGTYRVRACFKGLDTLSEDGLDGDDRYLITLWPAPAAPLVVLKQYEDAR</sequence>
<accession>A0A2P7QF08</accession>
<dbReference type="RefSeq" id="WP_106515964.1">
    <property type="nucleotide sequence ID" value="NZ_PXYI01000013.1"/>
</dbReference>
<dbReference type="OrthoDB" id="280156at2"/>
<dbReference type="EMBL" id="PXYI01000013">
    <property type="protein sequence ID" value="PSJ36516.1"/>
    <property type="molecule type" value="Genomic_DNA"/>
</dbReference>
<organism evidence="1 2">
    <name type="scientific">Allosphingosinicella deserti</name>
    <dbReference type="NCBI Taxonomy" id="2116704"/>
    <lineage>
        <taxon>Bacteria</taxon>
        <taxon>Pseudomonadati</taxon>
        <taxon>Pseudomonadota</taxon>
        <taxon>Alphaproteobacteria</taxon>
        <taxon>Sphingomonadales</taxon>
        <taxon>Sphingomonadaceae</taxon>
        <taxon>Allosphingosinicella</taxon>
    </lineage>
</organism>
<gene>
    <name evidence="1" type="ORF">C7I55_25950</name>
</gene>
<keyword evidence="2" id="KW-1185">Reference proteome</keyword>
<name>A0A2P7QF08_9SPHN</name>
<reference evidence="1 2" key="1">
    <citation type="submission" date="2018-03" db="EMBL/GenBank/DDBJ databases">
        <title>The draft genome of Sphingosinicella sp. GL-C-18.</title>
        <authorList>
            <person name="Liu L."/>
            <person name="Li L."/>
            <person name="Liang L."/>
            <person name="Zhang X."/>
            <person name="Wang T."/>
        </authorList>
    </citation>
    <scope>NUCLEOTIDE SEQUENCE [LARGE SCALE GENOMIC DNA]</scope>
    <source>
        <strain evidence="1 2">GL-C-18</strain>
    </source>
</reference>
<comment type="caution">
    <text evidence="1">The sequence shown here is derived from an EMBL/GenBank/DDBJ whole genome shotgun (WGS) entry which is preliminary data.</text>
</comment>
<proteinExistence type="predicted"/>
<dbReference type="Gene3D" id="2.60.34.30">
    <property type="entry name" value="Competence, DNA-entry nuclease inhibitor, ComJ"/>
    <property type="match status" value="1"/>
</dbReference>
<dbReference type="Proteomes" id="UP000241167">
    <property type="component" value="Unassembled WGS sequence"/>
</dbReference>
<dbReference type="AlphaFoldDB" id="A0A2P7QF08"/>
<protein>
    <submittedName>
        <fullName evidence="1">Uncharacterized protein</fullName>
    </submittedName>
</protein>